<keyword evidence="4" id="KW-1185">Reference proteome</keyword>
<dbReference type="RefSeq" id="WP_033305641.1">
    <property type="nucleotide sequence ID" value="NZ_JBHSJE010000016.1"/>
</dbReference>
<evidence type="ECO:0000259" key="2">
    <source>
        <dbReference type="Pfam" id="PF25547"/>
    </source>
</evidence>
<dbReference type="InterPro" id="IPR057746">
    <property type="entry name" value="CpnT-like_N"/>
</dbReference>
<feature type="region of interest" description="Disordered" evidence="1">
    <location>
        <begin position="277"/>
        <end position="316"/>
    </location>
</feature>
<organism evidence="3 4">
    <name type="scientific">Streptomyces atroolivaceus</name>
    <dbReference type="NCBI Taxonomy" id="66869"/>
    <lineage>
        <taxon>Bacteria</taxon>
        <taxon>Bacillati</taxon>
        <taxon>Actinomycetota</taxon>
        <taxon>Actinomycetes</taxon>
        <taxon>Kitasatosporales</taxon>
        <taxon>Streptomycetaceae</taxon>
        <taxon>Streptomyces</taxon>
    </lineage>
</organism>
<feature type="region of interest" description="Disordered" evidence="1">
    <location>
        <begin position="353"/>
        <end position="376"/>
    </location>
</feature>
<dbReference type="Pfam" id="PF25547">
    <property type="entry name" value="WXG100_2"/>
    <property type="match status" value="1"/>
</dbReference>
<evidence type="ECO:0000313" key="4">
    <source>
        <dbReference type="Proteomes" id="UP001595908"/>
    </source>
</evidence>
<dbReference type="InterPro" id="IPR032722">
    <property type="entry name" value="Deaminase_XOO_2897"/>
</dbReference>
<comment type="caution">
    <text evidence="3">The sequence shown here is derived from an EMBL/GenBank/DDBJ whole genome shotgun (WGS) entry which is preliminary data.</text>
</comment>
<reference evidence="4" key="1">
    <citation type="journal article" date="2019" name="Int. J. Syst. Evol. Microbiol.">
        <title>The Global Catalogue of Microorganisms (GCM) 10K type strain sequencing project: providing services to taxonomists for standard genome sequencing and annotation.</title>
        <authorList>
            <consortium name="The Broad Institute Genomics Platform"/>
            <consortium name="The Broad Institute Genome Sequencing Center for Infectious Disease"/>
            <person name="Wu L."/>
            <person name="Ma J."/>
        </authorList>
    </citation>
    <scope>NUCLEOTIDE SEQUENCE [LARGE SCALE GENOMIC DNA]</scope>
    <source>
        <strain evidence="4">ICMP 257</strain>
    </source>
</reference>
<dbReference type="EMBL" id="JBHSJE010000016">
    <property type="protein sequence ID" value="MFC4983392.1"/>
    <property type="molecule type" value="Genomic_DNA"/>
</dbReference>
<dbReference type="Gene3D" id="1.10.287.1060">
    <property type="entry name" value="ESAT-6-like"/>
    <property type="match status" value="1"/>
</dbReference>
<feature type="domain" description="Outer membrane channel protein CpnT-like N-terminal" evidence="2">
    <location>
        <begin position="14"/>
        <end position="130"/>
    </location>
</feature>
<dbReference type="GeneID" id="31237446"/>
<accession>A0ABV9VJU8</accession>
<gene>
    <name evidence="3" type="ORF">ACFPL4_34525</name>
</gene>
<sequence length="520" mass="57074">MGIQLPEDLRDIMEMVGVDWPDIDEDQLTDTAREYREFAEELRDTIRDANRACSNVLAGRSKGLAVDAFRQRWGKVSGQDMKHLADAMDLLAGAMDTGAGYVTTCKIAVIADLSAAAAAVAGGLIGAIFTGGLSALLGAGAALALKMAVREAIDLLVSQLIDLAVEKIEGEILTKLEGLFDDTTSSQGHDKNGALLPEGLDSVGQDLWIEFAEFADAIDQLGKEQGKLHDKKKNFKDNRSKRSLVTKKDDRFAKFGAAIDKAEDKVEATAHSMHKEIEKNVTGLDKTKRSNDETDKHVKGEVDACSPGKKDDDGKDVPMYLLSKDGTVQQLLPDGTLKDVDKKDTSGIHDLLESDGKAWRPESRAEKREVGVQDDETKVVTSSRVDPYKDPLGQATQLARYANNDYETKHNYAAGRYIDPSDKNKELILIGRSDRGMHSERVIGYSLIRRGKQDGLDEVFTERAPCQKRNSRCDAWLAKHFGADTKVTDAVPYDQLNGNREEGNALHKAYVDKLKTAHGR</sequence>
<dbReference type="Proteomes" id="UP001595908">
    <property type="component" value="Unassembled WGS sequence"/>
</dbReference>
<protein>
    <submittedName>
        <fullName evidence="3">Nucleic acid/nucleotide deaminase domain-containing protein</fullName>
    </submittedName>
</protein>
<dbReference type="Pfam" id="PF14440">
    <property type="entry name" value="XOO_2897-deam"/>
    <property type="match status" value="1"/>
</dbReference>
<evidence type="ECO:0000313" key="3">
    <source>
        <dbReference type="EMBL" id="MFC4983392.1"/>
    </source>
</evidence>
<evidence type="ECO:0000256" key="1">
    <source>
        <dbReference type="SAM" id="MobiDB-lite"/>
    </source>
</evidence>
<name>A0ABV9VJU8_STRAZ</name>
<proteinExistence type="predicted"/>